<evidence type="ECO:0000313" key="3">
    <source>
        <dbReference type="Proteomes" id="UP001153148"/>
    </source>
</evidence>
<sequence length="268" mass="27981">MVPRMDFCMTDARLVIFRGYKKQVITYLLTRAEKLRDNLSLTEVATSIFLATDPKGEPGEPGPPGPPGPQGPEGLPGHDGRQGIPGEPGPPGTIGPQGPTGPIGPPGTLGAAGPKGMKGDYGFMGPPGFPGLPGQPGLPGIPGRNGSMGEMGQPGFSLSTLDGSTHLVHGDKGDKGERGLTTTLNGDKFPTGIIEGPPGPPGPPAPKIQTMPIRQTSRAPLLLRTNARMMWIVVKDWKAPEVRRVIWAPRAHQGCPERKGQGESGERG</sequence>
<proteinExistence type="predicted"/>
<feature type="region of interest" description="Disordered" evidence="1">
    <location>
        <begin position="52"/>
        <end position="135"/>
    </location>
</feature>
<dbReference type="InterPro" id="IPR008160">
    <property type="entry name" value="Collagen"/>
</dbReference>
<feature type="compositionally biased region" description="Pro residues" evidence="1">
    <location>
        <begin position="60"/>
        <end position="70"/>
    </location>
</feature>
<evidence type="ECO:0000256" key="1">
    <source>
        <dbReference type="SAM" id="MobiDB-lite"/>
    </source>
</evidence>
<feature type="compositionally biased region" description="Low complexity" evidence="1">
    <location>
        <begin position="106"/>
        <end position="115"/>
    </location>
</feature>
<name>A0ABN7NJU0_TIMPD</name>
<feature type="region of interest" description="Disordered" evidence="1">
    <location>
        <begin position="170"/>
        <end position="199"/>
    </location>
</feature>
<gene>
    <name evidence="2" type="ORF">TPAB3V08_LOCUS598</name>
</gene>
<reference evidence="2" key="1">
    <citation type="submission" date="2021-03" db="EMBL/GenBank/DDBJ databases">
        <authorList>
            <person name="Tran Van P."/>
        </authorList>
    </citation>
    <scope>NUCLEOTIDE SEQUENCE</scope>
</reference>
<dbReference type="PANTHER" id="PTHR24023">
    <property type="entry name" value="COLLAGEN ALPHA"/>
    <property type="match status" value="1"/>
</dbReference>
<dbReference type="InterPro" id="IPR050149">
    <property type="entry name" value="Collagen_superfamily"/>
</dbReference>
<dbReference type="Pfam" id="PF01391">
    <property type="entry name" value="Collagen"/>
    <property type="match status" value="1"/>
</dbReference>
<comment type="caution">
    <text evidence="2">The sequence shown here is derived from an EMBL/GenBank/DDBJ whole genome shotgun (WGS) entry which is preliminary data.</text>
</comment>
<keyword evidence="3" id="KW-1185">Reference proteome</keyword>
<dbReference type="EMBL" id="CAJPIN010000475">
    <property type="protein sequence ID" value="CAG2053547.1"/>
    <property type="molecule type" value="Genomic_DNA"/>
</dbReference>
<accession>A0ABN7NJU0</accession>
<protein>
    <submittedName>
        <fullName evidence="2">Uncharacterized protein</fullName>
    </submittedName>
</protein>
<organism evidence="2 3">
    <name type="scientific">Timema podura</name>
    <name type="common">Walking stick</name>
    <dbReference type="NCBI Taxonomy" id="61482"/>
    <lineage>
        <taxon>Eukaryota</taxon>
        <taxon>Metazoa</taxon>
        <taxon>Ecdysozoa</taxon>
        <taxon>Arthropoda</taxon>
        <taxon>Hexapoda</taxon>
        <taxon>Insecta</taxon>
        <taxon>Pterygota</taxon>
        <taxon>Neoptera</taxon>
        <taxon>Polyneoptera</taxon>
        <taxon>Phasmatodea</taxon>
        <taxon>Timematodea</taxon>
        <taxon>Timematoidea</taxon>
        <taxon>Timematidae</taxon>
        <taxon>Timema</taxon>
    </lineage>
</organism>
<evidence type="ECO:0000313" key="2">
    <source>
        <dbReference type="EMBL" id="CAG2053547.1"/>
    </source>
</evidence>
<dbReference type="Proteomes" id="UP001153148">
    <property type="component" value="Unassembled WGS sequence"/>
</dbReference>
<dbReference type="PANTHER" id="PTHR24023:SF1112">
    <property type="entry name" value="COL_CUTICLE_N DOMAIN-CONTAINING PROTEIN-RELATED"/>
    <property type="match status" value="1"/>
</dbReference>